<dbReference type="RefSeq" id="WP_345391971.1">
    <property type="nucleotide sequence ID" value="NZ_BAABLA010000007.1"/>
</dbReference>
<organism evidence="3 4">
    <name type="scientific">Haloechinothrix salitolerans</name>
    <dbReference type="NCBI Taxonomy" id="926830"/>
    <lineage>
        <taxon>Bacteria</taxon>
        <taxon>Bacillati</taxon>
        <taxon>Actinomycetota</taxon>
        <taxon>Actinomycetes</taxon>
        <taxon>Pseudonocardiales</taxon>
        <taxon>Pseudonocardiaceae</taxon>
        <taxon>Haloechinothrix</taxon>
    </lineage>
</organism>
<feature type="region of interest" description="Disordered" evidence="1">
    <location>
        <begin position="1"/>
        <end position="48"/>
    </location>
</feature>
<evidence type="ECO:0000313" key="3">
    <source>
        <dbReference type="EMBL" id="MFC6865593.1"/>
    </source>
</evidence>
<dbReference type="PANTHER" id="PTHR34595:SF7">
    <property type="entry name" value="SLL1039 PROTEIN"/>
    <property type="match status" value="1"/>
</dbReference>
<protein>
    <submittedName>
        <fullName evidence="3">Circularly permuted type 2 ATP-grasp protein</fullName>
    </submittedName>
</protein>
<gene>
    <name evidence="3" type="ORF">ACFQGD_00365</name>
</gene>
<dbReference type="InterPro" id="IPR051680">
    <property type="entry name" value="ATP-dep_Glu-Cys_Ligase-2"/>
</dbReference>
<evidence type="ECO:0000259" key="2">
    <source>
        <dbReference type="Pfam" id="PF04174"/>
    </source>
</evidence>
<dbReference type="EMBL" id="JBHSXX010000001">
    <property type="protein sequence ID" value="MFC6865593.1"/>
    <property type="molecule type" value="Genomic_DNA"/>
</dbReference>
<name>A0ABW2BTW0_9PSEU</name>
<reference evidence="4" key="1">
    <citation type="journal article" date="2019" name="Int. J. Syst. Evol. Microbiol.">
        <title>The Global Catalogue of Microorganisms (GCM) 10K type strain sequencing project: providing services to taxonomists for standard genome sequencing and annotation.</title>
        <authorList>
            <consortium name="The Broad Institute Genomics Platform"/>
            <consortium name="The Broad Institute Genome Sequencing Center for Infectious Disease"/>
            <person name="Wu L."/>
            <person name="Ma J."/>
        </authorList>
    </citation>
    <scope>NUCLEOTIDE SEQUENCE [LARGE SCALE GENOMIC DNA]</scope>
    <source>
        <strain evidence="4">KCTC 32255</strain>
    </source>
</reference>
<evidence type="ECO:0000256" key="1">
    <source>
        <dbReference type="SAM" id="MobiDB-lite"/>
    </source>
</evidence>
<dbReference type="Proteomes" id="UP001596337">
    <property type="component" value="Unassembled WGS sequence"/>
</dbReference>
<feature type="domain" description="Circularly permuted ATPgrasp" evidence="2">
    <location>
        <begin position="149"/>
        <end position="282"/>
    </location>
</feature>
<dbReference type="Gene3D" id="3.40.50.11290">
    <property type="match status" value="1"/>
</dbReference>
<keyword evidence="4" id="KW-1185">Reference proteome</keyword>
<dbReference type="PANTHER" id="PTHR34595">
    <property type="entry name" value="BLR5612 PROTEIN"/>
    <property type="match status" value="1"/>
</dbReference>
<evidence type="ECO:0000313" key="4">
    <source>
        <dbReference type="Proteomes" id="UP001596337"/>
    </source>
</evidence>
<dbReference type="InterPro" id="IPR007302">
    <property type="entry name" value="CP_ATPgrasp"/>
</dbReference>
<sequence length="358" mass="38297">MGEDRDMPPARPTTHSLAMGPHPTEELPRATGAPAMNDAPTLSVGLPHAEGLPSAAEWERLERGVAQRVRALDAFLSDVYGDTADARVLADGVLPRRLVTTSARFRREAVGISQPVRVVVASVDVVRDEHGTFRAIADDLSCPAWPAHVAPHLLRALRAVTRVADPVVLALAPSHSALARQPGVTTVAGRGLVCRENTVYHDNRRVDVLYRTVADDLLDPLHFQPDSAHGVSGLLNAARAGSVTLANAAGNGLGEDPLIHRFVPRLVEYYLGEHPILPVVDKETVHTTHFLPVNAAHQRFPDLSTAPSTADMSPVSLRLFAVNDGVSVTVLSDAVGITDLSTSNIPQRGSTVETTVLW</sequence>
<dbReference type="Pfam" id="PF04174">
    <property type="entry name" value="CP_ATPgrasp_1"/>
    <property type="match status" value="2"/>
</dbReference>
<accession>A0ABW2BTW0</accession>
<proteinExistence type="predicted"/>
<dbReference type="SUPFAM" id="SSF56059">
    <property type="entry name" value="Glutathione synthetase ATP-binding domain-like"/>
    <property type="match status" value="1"/>
</dbReference>
<comment type="caution">
    <text evidence="3">The sequence shown here is derived from an EMBL/GenBank/DDBJ whole genome shotgun (WGS) entry which is preliminary data.</text>
</comment>
<feature type="domain" description="Circularly permuted ATPgrasp" evidence="2">
    <location>
        <begin position="54"/>
        <end position="144"/>
    </location>
</feature>